<sequence>MADERNFRSAYYEKVGFRSVEEKKSLEILLKEKPLDRGKLRQFCVRFSVPATYRNLVWKLLLGVIPVHIDSHNFIMDQRKQEYHELHRALTVMRVIDTNTPKPQVFLAMWLLQTGNFTIDTSLATERGFTNIVQSFMQFFEDDADVFWLSRNFYENVKKFDADLGKVVEKTYVILEKEDAAYYKHLSKTGVLDNLPLAKWFDCCFAGILYKSALERIWDKLCGGSYKILAFVAVVVLTTLKARIMKCNNISAVLQIIKNISEETADVIANKSIEMWQQYGTPLTVHDKPKP</sequence>
<evidence type="ECO:0000256" key="8">
    <source>
        <dbReference type="ARBA" id="ARBA00023228"/>
    </source>
</evidence>
<dbReference type="RefSeq" id="XP_028144066.1">
    <property type="nucleotide sequence ID" value="XM_028288265.1"/>
</dbReference>
<evidence type="ECO:0000256" key="3">
    <source>
        <dbReference type="ARBA" id="ARBA00004656"/>
    </source>
</evidence>
<dbReference type="PANTHER" id="PTHR13530">
    <property type="entry name" value="TBC1 DOMAIN FAMILY MEMBER 7"/>
    <property type="match status" value="1"/>
</dbReference>
<dbReference type="InterPro" id="IPR000195">
    <property type="entry name" value="Rab-GAP-TBC_dom"/>
</dbReference>
<dbReference type="GO" id="GO:0005829">
    <property type="term" value="C:cytosol"/>
    <property type="evidence" value="ECO:0007669"/>
    <property type="project" value="UniProtKB-SubCell"/>
</dbReference>
<comment type="function">
    <text evidence="10">Non-catalytic component of the TSC-TBC complex, a multiprotein complex that acts as a negative regulator of the canonical mTORC1 complex, an evolutionarily conserved central nutrient sensor that stimulates anabolic reactions and macromolecule biosynthesis to promote cellular biomass generation and growth. The TSC-TBC complex acts as a GTPase-activating protein (GAP) for the small GTPase RHEB, a direct activator of the protein kinase activity of mTORC1. In absence of nutrients, the TSC-TBC complex inhibits mTORC1, thereby preventing phosphorylation of ribosomal protein S6 kinase (RPS6KB1 and RPS6KB2) and EIF4EBP1 (4E-BP1) by the mTORC1 signaling. The TSC-TBC complex is inactivated in response to nutrients, relieving inhibition of mTORC1.</text>
</comment>
<dbReference type="PANTHER" id="PTHR13530:SF3">
    <property type="entry name" value="TBC1 DOMAIN FAMILY MEMBER 7"/>
    <property type="match status" value="1"/>
</dbReference>
<dbReference type="FunFam" id="1.10.472.80:FF:000028">
    <property type="entry name" value="TBC1 domain family member 7"/>
    <property type="match status" value="1"/>
</dbReference>
<dbReference type="Proteomes" id="UP001652700">
    <property type="component" value="Unplaced"/>
</dbReference>
<gene>
    <name evidence="14" type="primary">LOC114337742</name>
</gene>
<proteinExistence type="predicted"/>
<organism evidence="14">
    <name type="scientific">Diabrotica virgifera virgifera</name>
    <name type="common">western corn rootworm</name>
    <dbReference type="NCBI Taxonomy" id="50390"/>
    <lineage>
        <taxon>Eukaryota</taxon>
        <taxon>Metazoa</taxon>
        <taxon>Ecdysozoa</taxon>
        <taxon>Arthropoda</taxon>
        <taxon>Hexapoda</taxon>
        <taxon>Insecta</taxon>
        <taxon>Pterygota</taxon>
        <taxon>Neoptera</taxon>
        <taxon>Endopterygota</taxon>
        <taxon>Coleoptera</taxon>
        <taxon>Polyphaga</taxon>
        <taxon>Cucujiformia</taxon>
        <taxon>Chrysomeloidea</taxon>
        <taxon>Chrysomelidae</taxon>
        <taxon>Galerucinae</taxon>
        <taxon>Diabroticina</taxon>
        <taxon>Diabroticites</taxon>
        <taxon>Diabrotica</taxon>
    </lineage>
</organism>
<evidence type="ECO:0000256" key="10">
    <source>
        <dbReference type="ARBA" id="ARBA00046045"/>
    </source>
</evidence>
<evidence type="ECO:0000256" key="5">
    <source>
        <dbReference type="ARBA" id="ARBA00022468"/>
    </source>
</evidence>
<keyword evidence="5" id="KW-0343">GTPase activation</keyword>
<dbReference type="Gene3D" id="1.10.10.750">
    <property type="entry name" value="Ypt/Rab-GAP domain of gyp1p, domain 1"/>
    <property type="match status" value="1"/>
</dbReference>
<dbReference type="GO" id="GO:0005765">
    <property type="term" value="C:lysosomal membrane"/>
    <property type="evidence" value="ECO:0007669"/>
    <property type="project" value="UniProtKB-SubCell"/>
</dbReference>
<keyword evidence="6" id="KW-0963">Cytoplasm</keyword>
<evidence type="ECO:0000259" key="11">
    <source>
        <dbReference type="PROSITE" id="PS50086"/>
    </source>
</evidence>
<dbReference type="SUPFAM" id="SSF47923">
    <property type="entry name" value="Ypt/Rab-GAP domain of gyp1p"/>
    <property type="match status" value="2"/>
</dbReference>
<dbReference type="GO" id="GO:0031410">
    <property type="term" value="C:cytoplasmic vesicle"/>
    <property type="evidence" value="ECO:0007669"/>
    <property type="project" value="UniProtKB-SubCell"/>
</dbReference>
<reference evidence="12" key="2">
    <citation type="submission" date="2025-05" db="UniProtKB">
        <authorList>
            <consortium name="EnsemblMetazoa"/>
        </authorList>
    </citation>
    <scope>IDENTIFICATION</scope>
</reference>
<evidence type="ECO:0000256" key="2">
    <source>
        <dbReference type="ARBA" id="ARBA00004541"/>
    </source>
</evidence>
<protein>
    <recommendedName>
        <fullName evidence="4">TBC1 domain family member 7</fullName>
    </recommendedName>
</protein>
<dbReference type="OrthoDB" id="18718at2759"/>
<evidence type="ECO:0000256" key="7">
    <source>
        <dbReference type="ARBA" id="ARBA00023136"/>
    </source>
</evidence>
<dbReference type="InterPro" id="IPR043039">
    <property type="entry name" value="TBC1D7_dom2"/>
</dbReference>
<evidence type="ECO:0000256" key="9">
    <source>
        <dbReference type="ARBA" id="ARBA00023329"/>
    </source>
</evidence>
<dbReference type="FunCoup" id="A0A6P7G510">
    <property type="interactions" value="489"/>
</dbReference>
<evidence type="ECO:0000256" key="4">
    <source>
        <dbReference type="ARBA" id="ARBA00015455"/>
    </source>
</evidence>
<keyword evidence="9" id="KW-0968">Cytoplasmic vesicle</keyword>
<dbReference type="InterPro" id="IPR039842">
    <property type="entry name" value="TBC1D7"/>
</dbReference>
<dbReference type="GO" id="GO:0005096">
    <property type="term" value="F:GTPase activator activity"/>
    <property type="evidence" value="ECO:0007669"/>
    <property type="project" value="UniProtKB-KW"/>
</dbReference>
<dbReference type="AlphaFoldDB" id="A0A6P7G510"/>
<keyword evidence="8" id="KW-0458">Lysosome</keyword>
<dbReference type="SMART" id="SM00164">
    <property type="entry name" value="TBC"/>
    <property type="match status" value="1"/>
</dbReference>
<dbReference type="GO" id="GO:0032007">
    <property type="term" value="P:negative regulation of TOR signaling"/>
    <property type="evidence" value="ECO:0007669"/>
    <property type="project" value="TreeGrafter"/>
</dbReference>
<dbReference type="Pfam" id="PF00566">
    <property type="entry name" value="RabGAP-TBC"/>
    <property type="match status" value="1"/>
</dbReference>
<evidence type="ECO:0000313" key="14">
    <source>
        <dbReference type="RefSeq" id="XP_028144066.1"/>
    </source>
</evidence>
<dbReference type="InterPro" id="IPR035969">
    <property type="entry name" value="Rab-GAP_TBC_sf"/>
</dbReference>
<keyword evidence="7" id="KW-0472">Membrane</keyword>
<dbReference type="CTD" id="51256"/>
<evidence type="ECO:0000256" key="1">
    <source>
        <dbReference type="ARBA" id="ARBA00004514"/>
    </source>
</evidence>
<evidence type="ECO:0000313" key="13">
    <source>
        <dbReference type="Proteomes" id="UP001652700"/>
    </source>
</evidence>
<evidence type="ECO:0000256" key="6">
    <source>
        <dbReference type="ARBA" id="ARBA00022490"/>
    </source>
</evidence>
<evidence type="ECO:0000313" key="12">
    <source>
        <dbReference type="EnsemblMetazoa" id="XP_028144066.1"/>
    </source>
</evidence>
<reference evidence="14" key="1">
    <citation type="submission" date="2025-04" db="UniProtKB">
        <authorList>
            <consortium name="RefSeq"/>
        </authorList>
    </citation>
    <scope>IDENTIFICATION</scope>
    <source>
        <tissue evidence="14">Whole insect</tissue>
    </source>
</reference>
<dbReference type="KEGG" id="dvv:114337742"/>
<dbReference type="InParanoid" id="A0A6P7G510"/>
<dbReference type="Gene3D" id="1.10.472.80">
    <property type="entry name" value="Ypt/Rab-GAP domain of gyp1p, domain 3"/>
    <property type="match status" value="1"/>
</dbReference>
<name>A0A6P7G510_DIAVI</name>
<dbReference type="Gene3D" id="1.10.8.680">
    <property type="entry name" value="Ypt/Rab-GAP domain of gyp1p, domain 2"/>
    <property type="match status" value="1"/>
</dbReference>
<dbReference type="GeneID" id="114337742"/>
<keyword evidence="13" id="KW-1185">Reference proteome</keyword>
<feature type="domain" description="Rab-GAP TBC" evidence="11">
    <location>
        <begin position="48"/>
        <end position="225"/>
    </location>
</feature>
<accession>A0A6P7G510</accession>
<dbReference type="EnsemblMetazoa" id="XM_028288265.2">
    <property type="protein sequence ID" value="XP_028144066.1"/>
    <property type="gene ID" value="LOC114337742"/>
</dbReference>
<dbReference type="PROSITE" id="PS50086">
    <property type="entry name" value="TBC_RABGAP"/>
    <property type="match status" value="1"/>
</dbReference>
<comment type="subcellular location">
    <subcellularLocation>
        <location evidence="1">Cytoplasm</location>
        <location evidence="1">Cytosol</location>
    </subcellularLocation>
    <subcellularLocation>
        <location evidence="2">Cytoplasmic vesicle</location>
    </subcellularLocation>
    <subcellularLocation>
        <location evidence="3">Lysosome membrane</location>
    </subcellularLocation>
</comment>